<dbReference type="RefSeq" id="WP_007495263.1">
    <property type="nucleotide sequence ID" value="NZ_AGBF01000034.1"/>
</dbReference>
<dbReference type="InterPro" id="IPR005561">
    <property type="entry name" value="ANTAR"/>
</dbReference>
<dbReference type="Gene3D" id="1.10.10.10">
    <property type="entry name" value="Winged helix-like DNA-binding domain superfamily/Winged helix DNA-binding domain"/>
    <property type="match status" value="1"/>
</dbReference>
<dbReference type="SUPFAM" id="SSF55781">
    <property type="entry name" value="GAF domain-like"/>
    <property type="match status" value="1"/>
</dbReference>
<proteinExistence type="predicted"/>
<keyword evidence="2" id="KW-0804">Transcription</keyword>
<sequence length="253" mass="27252">MARAEELLLTRYRLGSAQEAFGLLRRASQQFNIKLHTLADVAVHLPAPDAGAPRWVPPRPRAPAPSLHALGKTTARKLGQSGVLKAAMHRVMQISQSPMASAQLAENGFLRLERHTGLGLEFTEYFAFVELGGQVTSYSLAADENRQITVKDVAASDLFDERARAVILRAGSRACHSVPLTAPHGTVMGVISSHHERAVGEFEAARLAALHTLGAQVGNWINWYRNEVVLDALESIHATAVAESEAGTGDPAD</sequence>
<gene>
    <name evidence="5" type="ORF">SZN_13721</name>
</gene>
<dbReference type="InterPro" id="IPR029016">
    <property type="entry name" value="GAF-like_dom_sf"/>
</dbReference>
<evidence type="ECO:0000256" key="1">
    <source>
        <dbReference type="ARBA" id="ARBA00023015"/>
    </source>
</evidence>
<dbReference type="AlphaFoldDB" id="G2GB37"/>
<dbReference type="InterPro" id="IPR036388">
    <property type="entry name" value="WH-like_DNA-bd_sf"/>
</dbReference>
<evidence type="ECO:0000259" key="3">
    <source>
        <dbReference type="Pfam" id="PF01590"/>
    </source>
</evidence>
<name>G2GB37_9ACTN</name>
<keyword evidence="6" id="KW-1185">Reference proteome</keyword>
<dbReference type="PATRIC" id="fig|700597.3.peg.2692"/>
<keyword evidence="1" id="KW-0805">Transcription regulation</keyword>
<organism evidence="5 6">
    <name type="scientific">Streptomyces zinciresistens K42</name>
    <dbReference type="NCBI Taxonomy" id="700597"/>
    <lineage>
        <taxon>Bacteria</taxon>
        <taxon>Bacillati</taxon>
        <taxon>Actinomycetota</taxon>
        <taxon>Actinomycetes</taxon>
        <taxon>Kitasatosporales</taxon>
        <taxon>Streptomycetaceae</taxon>
        <taxon>Streptomyces</taxon>
    </lineage>
</organism>
<dbReference type="Pfam" id="PF01590">
    <property type="entry name" value="GAF"/>
    <property type="match status" value="1"/>
</dbReference>
<evidence type="ECO:0000259" key="4">
    <source>
        <dbReference type="Pfam" id="PF03861"/>
    </source>
</evidence>
<comment type="caution">
    <text evidence="5">The sequence shown here is derived from an EMBL/GenBank/DDBJ whole genome shotgun (WGS) entry which is preliminary data.</text>
</comment>
<accession>G2GB37</accession>
<reference evidence="5 6" key="1">
    <citation type="submission" date="2011-08" db="EMBL/GenBank/DDBJ databases">
        <authorList>
            <person name="Lin Y."/>
            <person name="Hao X."/>
            <person name="Johnstone L."/>
            <person name="Miller S.J."/>
            <person name="Wei G."/>
            <person name="Rensing C."/>
        </authorList>
    </citation>
    <scope>NUCLEOTIDE SEQUENCE [LARGE SCALE GENOMIC DNA]</scope>
    <source>
        <strain evidence="5 6">K42</strain>
    </source>
</reference>
<evidence type="ECO:0000256" key="2">
    <source>
        <dbReference type="ARBA" id="ARBA00023163"/>
    </source>
</evidence>
<dbReference type="Proteomes" id="UP000004217">
    <property type="component" value="Unassembled WGS sequence"/>
</dbReference>
<evidence type="ECO:0000313" key="5">
    <source>
        <dbReference type="EMBL" id="EGX59265.1"/>
    </source>
</evidence>
<protein>
    <recommendedName>
        <fullName evidence="7">ANTAR domain-containing protein</fullName>
    </recommendedName>
</protein>
<feature type="domain" description="ANTAR" evidence="4">
    <location>
        <begin position="3"/>
        <end position="40"/>
    </location>
</feature>
<dbReference type="Gene3D" id="3.30.450.40">
    <property type="match status" value="1"/>
</dbReference>
<evidence type="ECO:0000313" key="6">
    <source>
        <dbReference type="Proteomes" id="UP000004217"/>
    </source>
</evidence>
<feature type="domain" description="GAF" evidence="3">
    <location>
        <begin position="85"/>
        <end position="219"/>
    </location>
</feature>
<dbReference type="EMBL" id="AGBF01000034">
    <property type="protein sequence ID" value="EGX59265.1"/>
    <property type="molecule type" value="Genomic_DNA"/>
</dbReference>
<dbReference type="InterPro" id="IPR003018">
    <property type="entry name" value="GAF"/>
</dbReference>
<dbReference type="Pfam" id="PF03861">
    <property type="entry name" value="ANTAR"/>
    <property type="match status" value="1"/>
</dbReference>
<evidence type="ECO:0008006" key="7">
    <source>
        <dbReference type="Google" id="ProtNLM"/>
    </source>
</evidence>